<proteinExistence type="predicted"/>
<dbReference type="Proteomes" id="UP000823485">
    <property type="component" value="Unassembled WGS sequence"/>
</dbReference>
<organism evidence="1 2">
    <name type="scientific">Siminovitchia thermophila</name>
    <dbReference type="NCBI Taxonomy" id="1245522"/>
    <lineage>
        <taxon>Bacteria</taxon>
        <taxon>Bacillati</taxon>
        <taxon>Bacillota</taxon>
        <taxon>Bacilli</taxon>
        <taxon>Bacillales</taxon>
        <taxon>Bacillaceae</taxon>
        <taxon>Siminovitchia</taxon>
    </lineage>
</organism>
<comment type="caution">
    <text evidence="1">The sequence shown here is derived from an EMBL/GenBank/DDBJ whole genome shotgun (WGS) entry which is preliminary data.</text>
</comment>
<reference evidence="1 2" key="1">
    <citation type="submission" date="2021-01" db="EMBL/GenBank/DDBJ databases">
        <title>Genomic Encyclopedia of Type Strains, Phase IV (KMG-IV): sequencing the most valuable type-strain genomes for metagenomic binning, comparative biology and taxonomic classification.</title>
        <authorList>
            <person name="Goeker M."/>
        </authorList>
    </citation>
    <scope>NUCLEOTIDE SEQUENCE [LARGE SCALE GENOMIC DNA]</scope>
    <source>
        <strain evidence="1 2">DSM 105453</strain>
    </source>
</reference>
<name>A0ABS2RD72_9BACI</name>
<evidence type="ECO:0000313" key="1">
    <source>
        <dbReference type="EMBL" id="MBM7717285.1"/>
    </source>
</evidence>
<protein>
    <submittedName>
        <fullName evidence="1">Uncharacterized protein</fullName>
    </submittedName>
</protein>
<accession>A0ABS2RD72</accession>
<gene>
    <name evidence="1" type="ORF">JOC94_004310</name>
</gene>
<keyword evidence="2" id="KW-1185">Reference proteome</keyword>
<sequence length="31" mass="3812">MKIKIGPRKPSLKKRISGQRFYTEYDWNNKK</sequence>
<evidence type="ECO:0000313" key="2">
    <source>
        <dbReference type="Proteomes" id="UP000823485"/>
    </source>
</evidence>
<dbReference type="EMBL" id="JAFBFH010000042">
    <property type="protein sequence ID" value="MBM7717285.1"/>
    <property type="molecule type" value="Genomic_DNA"/>
</dbReference>